<feature type="domain" description="Radical SAM core" evidence="9">
    <location>
        <begin position="23"/>
        <end position="244"/>
    </location>
</feature>
<reference evidence="10" key="1">
    <citation type="submission" date="2010-04" db="EMBL/GenBank/DDBJ databases">
        <title>Complete sequence of Methanocaldococcus infernus ME.</title>
        <authorList>
            <consortium name="US DOE Joint Genome Institute"/>
            <person name="Lucas S."/>
            <person name="Copeland A."/>
            <person name="Lapidus A."/>
            <person name="Cheng J.-F."/>
            <person name="Bruce D."/>
            <person name="Goodwin L."/>
            <person name="Pitluck S."/>
            <person name="Munk A.C."/>
            <person name="Detter J.C."/>
            <person name="Han C."/>
            <person name="Tapia R."/>
            <person name="Land M."/>
            <person name="Hauser L."/>
            <person name="Kyrpides N."/>
            <person name="Mikhailova N."/>
            <person name="Sieprawska-Lupa M."/>
            <person name="Whitman W.B."/>
            <person name="Woyke T."/>
        </authorList>
    </citation>
    <scope>NUCLEOTIDE SEQUENCE [LARGE SCALE GENOMIC DNA]</scope>
    <source>
        <strain evidence="10">ME</strain>
    </source>
</reference>
<sequence>MDVKKIEEYINKNFDKLPEGCKQCVRGEKLVLFITGTCKNNCYYCPLSEKRKDKDVIYANERLISSVEEAIEEAKLCSSRGVGITGGNPLLRVDRTKKYLEALKKEFKDFHAHLYTTPETITTENLEKIKELDELRIHPTKIFNIGYKEEFVDELIKKIRLAKKYIPKVGVEIPSIPGMDEEILNLAYEIDGVADFLNINELEFSDENYENLEKRGFYPKDDVSNAIAGSEETALNVIKNFKGSLFIHYCPSILKDAIQMKNRLIRRAKNIAKPYEVVTDEGLLLRGIMIFDREEDLNEIVEILEDNEVEFEIDGNKIYLNPFILEDLLDLMKRERFPIKFSAYISEYYPTVDKLEVERIPLHIKKRKLRFK</sequence>
<dbReference type="OrthoDB" id="372128at2157"/>
<dbReference type="Pfam" id="PF04055">
    <property type="entry name" value="Radical_SAM"/>
    <property type="match status" value="1"/>
</dbReference>
<dbReference type="PROSITE" id="PS01087">
    <property type="entry name" value="RADICAL_ACTIVATING"/>
    <property type="match status" value="1"/>
</dbReference>
<name>D5VS66_METIM</name>
<dbReference type="PANTHER" id="PTHR43288">
    <property type="entry name" value="BIOTIN SYNTHASE-RELATED PROTEIN, RADICAL SAM SUPERFAMILY"/>
    <property type="match status" value="1"/>
</dbReference>
<dbReference type="PROSITE" id="PS51918">
    <property type="entry name" value="RADICAL_SAM"/>
    <property type="match status" value="1"/>
</dbReference>
<dbReference type="HOGENOM" id="CLU_053467_0_0_2"/>
<dbReference type="Gene3D" id="3.20.20.70">
    <property type="entry name" value="Aldolase class I"/>
    <property type="match status" value="1"/>
</dbReference>
<dbReference type="RefSeq" id="WP_013100165.1">
    <property type="nucleotide sequence ID" value="NC_014122.1"/>
</dbReference>
<dbReference type="Pfam" id="PF26257">
    <property type="entry name" value="DUF8061"/>
    <property type="match status" value="1"/>
</dbReference>
<evidence type="ECO:0000313" key="11">
    <source>
        <dbReference type="Proteomes" id="UP000002061"/>
    </source>
</evidence>
<dbReference type="GO" id="GO:0016491">
    <property type="term" value="F:oxidoreductase activity"/>
    <property type="evidence" value="ECO:0007669"/>
    <property type="project" value="UniProtKB-KW"/>
</dbReference>
<keyword evidence="5" id="KW-0479">Metal-binding</keyword>
<evidence type="ECO:0000256" key="2">
    <source>
        <dbReference type="ARBA" id="ARBA00009777"/>
    </source>
</evidence>
<dbReference type="AlphaFoldDB" id="D5VS66"/>
<evidence type="ECO:0000256" key="1">
    <source>
        <dbReference type="ARBA" id="ARBA00001966"/>
    </source>
</evidence>
<evidence type="ECO:0000256" key="8">
    <source>
        <dbReference type="ARBA" id="ARBA00023014"/>
    </source>
</evidence>
<comment type="cofactor">
    <cofactor evidence="1">
        <name>[4Fe-4S] cluster</name>
        <dbReference type="ChEBI" id="CHEBI:49883"/>
    </cofactor>
</comment>
<dbReference type="GO" id="GO:0046872">
    <property type="term" value="F:metal ion binding"/>
    <property type="evidence" value="ECO:0007669"/>
    <property type="project" value="UniProtKB-KW"/>
</dbReference>
<proteinExistence type="inferred from homology"/>
<keyword evidence="11" id="KW-1185">Reference proteome</keyword>
<evidence type="ECO:0000256" key="5">
    <source>
        <dbReference type="ARBA" id="ARBA00022723"/>
    </source>
</evidence>
<dbReference type="InterPro" id="IPR001989">
    <property type="entry name" value="Radical_activat_CS"/>
</dbReference>
<dbReference type="SMART" id="SM00729">
    <property type="entry name" value="Elp3"/>
    <property type="match status" value="1"/>
</dbReference>
<gene>
    <name evidence="10" type="ordered locus">Metin_0752</name>
</gene>
<dbReference type="InterPro" id="IPR058240">
    <property type="entry name" value="rSAM_sf"/>
</dbReference>
<dbReference type="CDD" id="cd01335">
    <property type="entry name" value="Radical_SAM"/>
    <property type="match status" value="1"/>
</dbReference>
<evidence type="ECO:0000256" key="7">
    <source>
        <dbReference type="ARBA" id="ARBA00023004"/>
    </source>
</evidence>
<dbReference type="KEGG" id="mif:Metin_0752"/>
<dbReference type="InterPro" id="IPR006638">
    <property type="entry name" value="Elp3/MiaA/NifB-like_rSAM"/>
</dbReference>
<dbReference type="SFLD" id="SFLDG01108">
    <property type="entry name" value="Uncharacterised_Radical_SAM_Su"/>
    <property type="match status" value="1"/>
</dbReference>
<dbReference type="InterPro" id="IPR013785">
    <property type="entry name" value="Aldolase_TIM"/>
</dbReference>
<keyword evidence="6" id="KW-0560">Oxidoreductase</keyword>
<evidence type="ECO:0000259" key="9">
    <source>
        <dbReference type="PROSITE" id="PS51918"/>
    </source>
</evidence>
<dbReference type="eggNOG" id="arCOG00932">
    <property type="taxonomic scope" value="Archaea"/>
</dbReference>
<dbReference type="SFLD" id="SFLDS00029">
    <property type="entry name" value="Radical_SAM"/>
    <property type="match status" value="1"/>
</dbReference>
<dbReference type="EMBL" id="CP002009">
    <property type="protein sequence ID" value="ADG13419.1"/>
    <property type="molecule type" value="Genomic_DNA"/>
</dbReference>
<dbReference type="InterPro" id="IPR007197">
    <property type="entry name" value="rSAM"/>
</dbReference>
<protein>
    <submittedName>
        <fullName evidence="10">Radical SAM domain protein</fullName>
    </submittedName>
</protein>
<dbReference type="STRING" id="573063.Metin_0752"/>
<dbReference type="Proteomes" id="UP000002061">
    <property type="component" value="Chromosome"/>
</dbReference>
<evidence type="ECO:0000256" key="4">
    <source>
        <dbReference type="ARBA" id="ARBA00022691"/>
    </source>
</evidence>
<dbReference type="InterPro" id="IPR058374">
    <property type="entry name" value="DUF8061"/>
</dbReference>
<dbReference type="InterPro" id="IPR040087">
    <property type="entry name" value="MJ0021-like"/>
</dbReference>
<organism evidence="10 11">
    <name type="scientific">Methanocaldococcus infernus (strain DSM 11812 / JCM 15783 / ME)</name>
    <dbReference type="NCBI Taxonomy" id="573063"/>
    <lineage>
        <taxon>Archaea</taxon>
        <taxon>Methanobacteriati</taxon>
        <taxon>Methanobacteriota</taxon>
        <taxon>Methanomada group</taxon>
        <taxon>Methanococci</taxon>
        <taxon>Methanococcales</taxon>
        <taxon>Methanocaldococcaceae</taxon>
        <taxon>Methanocaldococcus</taxon>
    </lineage>
</organism>
<keyword evidence="4" id="KW-0949">S-adenosyl-L-methionine</keyword>
<comment type="similarity">
    <text evidence="2">Belongs to the organic radical-activating enzymes family.</text>
</comment>
<keyword evidence="8" id="KW-0411">Iron-sulfur</keyword>
<evidence type="ECO:0000313" key="10">
    <source>
        <dbReference type="EMBL" id="ADG13419.1"/>
    </source>
</evidence>
<evidence type="ECO:0000256" key="3">
    <source>
        <dbReference type="ARBA" id="ARBA00022485"/>
    </source>
</evidence>
<evidence type="ECO:0000256" key="6">
    <source>
        <dbReference type="ARBA" id="ARBA00023002"/>
    </source>
</evidence>
<dbReference type="PANTHER" id="PTHR43288:SF1">
    <property type="entry name" value="GLYCYL-RADICAL ENZYME ACTIVATING ENZYME MJ0021-RELATED"/>
    <property type="match status" value="1"/>
</dbReference>
<dbReference type="GO" id="GO:0051539">
    <property type="term" value="F:4 iron, 4 sulfur cluster binding"/>
    <property type="evidence" value="ECO:0007669"/>
    <property type="project" value="UniProtKB-KW"/>
</dbReference>
<dbReference type="GeneID" id="9131764"/>
<keyword evidence="3" id="KW-0004">4Fe-4S</keyword>
<keyword evidence="7" id="KW-0408">Iron</keyword>
<dbReference type="SUPFAM" id="SSF102114">
    <property type="entry name" value="Radical SAM enzymes"/>
    <property type="match status" value="1"/>
</dbReference>
<accession>D5VS66</accession>